<proteinExistence type="predicted"/>
<dbReference type="InterPro" id="IPR013830">
    <property type="entry name" value="SGNH_hydro"/>
</dbReference>
<comment type="caution">
    <text evidence="3">The sequence shown here is derived from an EMBL/GenBank/DDBJ whole genome shotgun (WGS) entry which is preliminary data.</text>
</comment>
<evidence type="ECO:0000256" key="1">
    <source>
        <dbReference type="PIRSR" id="PIRSR637460-1"/>
    </source>
</evidence>
<dbReference type="PANTHER" id="PTHR37981">
    <property type="entry name" value="LIPASE 2"/>
    <property type="match status" value="1"/>
</dbReference>
<dbReference type="CDD" id="cd01823">
    <property type="entry name" value="SEST_like"/>
    <property type="match status" value="1"/>
</dbReference>
<feature type="active site" evidence="1">
    <location>
        <position position="231"/>
    </location>
</feature>
<keyword evidence="3" id="KW-0378">Hydrolase</keyword>
<dbReference type="EMBL" id="JABEND010000008">
    <property type="protein sequence ID" value="NNG36877.1"/>
    <property type="molecule type" value="Genomic_DNA"/>
</dbReference>
<reference evidence="3 4" key="1">
    <citation type="submission" date="2020-05" db="EMBL/GenBank/DDBJ databases">
        <title>Nakamurella sp. DB0629 isolated from air conditioner.</title>
        <authorList>
            <person name="Kim D.H."/>
            <person name="Kim D.-U."/>
        </authorList>
    </citation>
    <scope>NUCLEOTIDE SEQUENCE [LARGE SCALE GENOMIC DNA]</scope>
    <source>
        <strain evidence="3 4">DB0629</strain>
    </source>
</reference>
<dbReference type="SUPFAM" id="SSF52266">
    <property type="entry name" value="SGNH hydrolase"/>
    <property type="match status" value="1"/>
</dbReference>
<dbReference type="Proteomes" id="UP000562984">
    <property type="component" value="Unassembled WGS sequence"/>
</dbReference>
<feature type="domain" description="SGNH hydrolase-type esterase" evidence="2">
    <location>
        <begin position="3"/>
        <end position="238"/>
    </location>
</feature>
<dbReference type="PANTHER" id="PTHR37981:SF1">
    <property type="entry name" value="SGNH HYDROLASE-TYPE ESTERASE DOMAIN-CONTAINING PROTEIN"/>
    <property type="match status" value="1"/>
</dbReference>
<name>A0A849AA90_9ACTN</name>
<organism evidence="3 4">
    <name type="scientific">Nakamurella aerolata</name>
    <dbReference type="NCBI Taxonomy" id="1656892"/>
    <lineage>
        <taxon>Bacteria</taxon>
        <taxon>Bacillati</taxon>
        <taxon>Actinomycetota</taxon>
        <taxon>Actinomycetes</taxon>
        <taxon>Nakamurellales</taxon>
        <taxon>Nakamurellaceae</taxon>
        <taxon>Nakamurella</taxon>
    </lineage>
</organism>
<protein>
    <submittedName>
        <fullName evidence="3">SGNH/GDSL hydrolase family protein</fullName>
    </submittedName>
</protein>
<gene>
    <name evidence="3" type="ORF">HKD39_14390</name>
</gene>
<dbReference type="GO" id="GO:0006629">
    <property type="term" value="P:lipid metabolic process"/>
    <property type="evidence" value="ECO:0007669"/>
    <property type="project" value="TreeGrafter"/>
</dbReference>
<dbReference type="InterPro" id="IPR036514">
    <property type="entry name" value="SGNH_hydro_sf"/>
</dbReference>
<sequence>MVALGSSFAAGPLLRPVADRPAMRSMRNYPRLLAGRLGCELVDLTVSGATTKTVIDVPQVTMTGEQYPPQLAGMPPDADLVTITVGGNDIGFIGAMMYHAWRRHDAKSLVLQGIEPPGALEDPIGRVAEGLGRVVRAVREHAPGARIVLVDYLTVLDDDRGSAEIDYSATELALFRQRQTQLAAGFRRAADDEAVDLMPISAASSGHGLGSAEPFVFDFIPDPLRTTGSFHPNERGMAFVADQLADRLSGDRLP</sequence>
<keyword evidence="4" id="KW-1185">Reference proteome</keyword>
<dbReference type="InterPro" id="IPR037460">
    <property type="entry name" value="SEST-like"/>
</dbReference>
<evidence type="ECO:0000259" key="2">
    <source>
        <dbReference type="Pfam" id="PF13472"/>
    </source>
</evidence>
<dbReference type="Pfam" id="PF13472">
    <property type="entry name" value="Lipase_GDSL_2"/>
    <property type="match status" value="1"/>
</dbReference>
<evidence type="ECO:0000313" key="4">
    <source>
        <dbReference type="Proteomes" id="UP000562984"/>
    </source>
</evidence>
<dbReference type="GO" id="GO:0016788">
    <property type="term" value="F:hydrolase activity, acting on ester bonds"/>
    <property type="evidence" value="ECO:0007669"/>
    <property type="project" value="InterPro"/>
</dbReference>
<dbReference type="Gene3D" id="3.40.50.1110">
    <property type="entry name" value="SGNH hydrolase"/>
    <property type="match status" value="1"/>
</dbReference>
<evidence type="ECO:0000313" key="3">
    <source>
        <dbReference type="EMBL" id="NNG36877.1"/>
    </source>
</evidence>
<feature type="active site" description="Nucleophile" evidence="1">
    <location>
        <position position="7"/>
    </location>
</feature>
<dbReference type="AlphaFoldDB" id="A0A849AA90"/>
<accession>A0A849AA90</accession>